<dbReference type="InterPro" id="IPR051683">
    <property type="entry name" value="Enoyl-CoA_Hydratase/Isomerase"/>
</dbReference>
<accession>A0A1G6W7M7</accession>
<dbReference type="InterPro" id="IPR029045">
    <property type="entry name" value="ClpP/crotonase-like_dom_sf"/>
</dbReference>
<dbReference type="CDD" id="cd06558">
    <property type="entry name" value="crotonase-like"/>
    <property type="match status" value="1"/>
</dbReference>
<dbReference type="Pfam" id="PF00378">
    <property type="entry name" value="ECH_1"/>
    <property type="match status" value="1"/>
</dbReference>
<keyword evidence="3" id="KW-1185">Reference proteome</keyword>
<proteinExistence type="inferred from homology"/>
<evidence type="ECO:0000313" key="2">
    <source>
        <dbReference type="EMBL" id="SDD61713.1"/>
    </source>
</evidence>
<organism evidence="2 3">
    <name type="scientific">Actinokineospora iranica</name>
    <dbReference type="NCBI Taxonomy" id="1271860"/>
    <lineage>
        <taxon>Bacteria</taxon>
        <taxon>Bacillati</taxon>
        <taxon>Actinomycetota</taxon>
        <taxon>Actinomycetes</taxon>
        <taxon>Pseudonocardiales</taxon>
        <taxon>Pseudonocardiaceae</taxon>
        <taxon>Actinokineospora</taxon>
    </lineage>
</organism>
<comment type="similarity">
    <text evidence="1">Belongs to the enoyl-CoA hydratase/isomerase family.</text>
</comment>
<dbReference type="Gene3D" id="3.90.226.10">
    <property type="entry name" value="2-enoyl-CoA Hydratase, Chain A, domain 1"/>
    <property type="match status" value="1"/>
</dbReference>
<dbReference type="STRING" id="1271860.SAMN05216174_11448"/>
<dbReference type="SUPFAM" id="SSF52096">
    <property type="entry name" value="ClpP/crotonase"/>
    <property type="match status" value="1"/>
</dbReference>
<name>A0A1G6W7M7_9PSEU</name>
<evidence type="ECO:0000313" key="3">
    <source>
        <dbReference type="Proteomes" id="UP000199501"/>
    </source>
</evidence>
<evidence type="ECO:0000256" key="1">
    <source>
        <dbReference type="ARBA" id="ARBA00005254"/>
    </source>
</evidence>
<dbReference type="Gene3D" id="6.10.30.40">
    <property type="match status" value="1"/>
</dbReference>
<reference evidence="3" key="1">
    <citation type="submission" date="2016-10" db="EMBL/GenBank/DDBJ databases">
        <authorList>
            <person name="Varghese N."/>
            <person name="Submissions S."/>
        </authorList>
    </citation>
    <scope>NUCLEOTIDE SEQUENCE [LARGE SCALE GENOMIC DNA]</scope>
    <source>
        <strain evidence="3">IBRC-M 10403</strain>
    </source>
</reference>
<dbReference type="InterPro" id="IPR001753">
    <property type="entry name" value="Enoyl-CoA_hydra/iso"/>
</dbReference>
<dbReference type="Proteomes" id="UP000199501">
    <property type="component" value="Unassembled WGS sequence"/>
</dbReference>
<dbReference type="PANTHER" id="PTHR42964">
    <property type="entry name" value="ENOYL-COA HYDRATASE"/>
    <property type="match status" value="1"/>
</dbReference>
<protein>
    <submittedName>
        <fullName evidence="2">Polyketide biosynthesis enoyl-CoA hydratase PksH</fullName>
    </submittedName>
</protein>
<dbReference type="AlphaFoldDB" id="A0A1G6W7M7"/>
<gene>
    <name evidence="2" type="ORF">SAMN05216174_11448</name>
</gene>
<sequence>MTAALTVERKSGVHQVTLGRAGISGALLAELAAVLDHAEADPDCRVVRLQGADGVFCSGLDFDAATGHLGEGGGLADAGGDAFLTLLRRFTLSSRVIVSTVDGWTSGGGVGLVAASDFVFATPRSQFSLPEALWGLLPCCVLPFLIRRVGFQKAYTMTLSTQSVTAEAAERFHLVDQMTERLDTAVRALLGRLRRLDTSTVADVKRYCRAQWSTSDASEDRALREFARLMADESVARRISEFTTHQKFPWEA</sequence>
<dbReference type="RefSeq" id="WP_228771886.1">
    <property type="nucleotide sequence ID" value="NZ_FMZZ01000014.1"/>
</dbReference>
<dbReference type="PANTHER" id="PTHR42964:SF1">
    <property type="entry name" value="POLYKETIDE BIOSYNTHESIS ENOYL-COA HYDRATASE PKSH-RELATED"/>
    <property type="match status" value="1"/>
</dbReference>
<dbReference type="EMBL" id="FMZZ01000014">
    <property type="protein sequence ID" value="SDD61713.1"/>
    <property type="molecule type" value="Genomic_DNA"/>
</dbReference>
<dbReference type="GO" id="GO:0003824">
    <property type="term" value="F:catalytic activity"/>
    <property type="evidence" value="ECO:0007669"/>
    <property type="project" value="UniProtKB-ARBA"/>
</dbReference>